<evidence type="ECO:0000313" key="9">
    <source>
        <dbReference type="Proteomes" id="UP000691718"/>
    </source>
</evidence>
<feature type="region of interest" description="Disordered" evidence="6">
    <location>
        <begin position="1"/>
        <end position="38"/>
    </location>
</feature>
<evidence type="ECO:0000256" key="3">
    <source>
        <dbReference type="ARBA" id="ARBA00023157"/>
    </source>
</evidence>
<dbReference type="InterPro" id="IPR001254">
    <property type="entry name" value="Trypsin_dom"/>
</dbReference>
<sequence>MNVRRSPPGKSNSYTNLSSPNNEFTMEQQITHRKRKQPEHSICNCNCSSEIQELRKDLTTMLQKFTDTQETTMTLMRENIVDMRTQLNDIKEATVNLNNEQKLMKTQLSDLVIKTNYTDNKIQTLMTEIKQINNKTNANESEIMLIKSKTAINLHSSGLGKNIMQEIQDRTSRERNIIIVGLQEGNVTNSEEGRSYDASERQGCGWRNPNGVGLMTTGEVGGEAKFAEFPWMVAILKTEPLFVKENNPSGQNMNVYVGGGSLIHPNVVLTTAHYVVEANRLFVRAGEWDTQTTKEPYPHQDREVMKIAVHKNFNKKNLYYDIALLFLKFPMTLAPNVGLVCLPSHRQRVPAGTRCLASGWGRDKYGLSGQYQVILKKIELPIVDHQTCQRQLRLTRLGRHFKLHSTFICAGGERDKDTCNGDGGSPLVCPIEFQNERYIQSGMVAWGIGCGEDGTPGVYVDVAGLRDWIDMNVAAAGYDTSVYSL</sequence>
<dbReference type="GO" id="GO:0005576">
    <property type="term" value="C:extracellular region"/>
    <property type="evidence" value="ECO:0007669"/>
    <property type="project" value="UniProtKB-SubCell"/>
</dbReference>
<dbReference type="GO" id="GO:0004252">
    <property type="term" value="F:serine-type endopeptidase activity"/>
    <property type="evidence" value="ECO:0007669"/>
    <property type="project" value="InterPro"/>
</dbReference>
<dbReference type="Pfam" id="PF00089">
    <property type="entry name" value="Trypsin"/>
    <property type="match status" value="1"/>
</dbReference>
<dbReference type="SMART" id="SM00020">
    <property type="entry name" value="Tryp_SPc"/>
    <property type="match status" value="1"/>
</dbReference>
<feature type="compositionally biased region" description="Polar residues" evidence="6">
    <location>
        <begin position="9"/>
        <end position="29"/>
    </location>
</feature>
<dbReference type="GO" id="GO:0006508">
    <property type="term" value="P:proteolysis"/>
    <property type="evidence" value="ECO:0007669"/>
    <property type="project" value="InterPro"/>
</dbReference>
<keyword evidence="2" id="KW-0964">Secreted</keyword>
<evidence type="ECO:0000313" key="8">
    <source>
        <dbReference type="EMBL" id="CAG5017398.1"/>
    </source>
</evidence>
<dbReference type="CDD" id="cd00190">
    <property type="entry name" value="Tryp_SPc"/>
    <property type="match status" value="1"/>
</dbReference>
<evidence type="ECO:0000256" key="2">
    <source>
        <dbReference type="ARBA" id="ARBA00022525"/>
    </source>
</evidence>
<evidence type="ECO:0000256" key="6">
    <source>
        <dbReference type="SAM" id="MobiDB-lite"/>
    </source>
</evidence>
<accession>A0A8S3XCC0</accession>
<evidence type="ECO:0000259" key="7">
    <source>
        <dbReference type="PROSITE" id="PS50240"/>
    </source>
</evidence>
<proteinExistence type="predicted"/>
<dbReference type="OrthoDB" id="6261922at2759"/>
<dbReference type="Proteomes" id="UP000691718">
    <property type="component" value="Unassembled WGS sequence"/>
</dbReference>
<comment type="subcellular location">
    <subcellularLocation>
        <location evidence="1">Secreted</location>
    </subcellularLocation>
</comment>
<dbReference type="EMBL" id="CAJQZP010001124">
    <property type="protein sequence ID" value="CAG5017398.1"/>
    <property type="molecule type" value="Genomic_DNA"/>
</dbReference>
<dbReference type="FunFam" id="2.40.10.10:FF:000038">
    <property type="entry name" value="Serine protease"/>
    <property type="match status" value="1"/>
</dbReference>
<keyword evidence="3" id="KW-1015">Disulfide bond</keyword>
<dbReference type="PROSITE" id="PS50240">
    <property type="entry name" value="TRYPSIN_DOM"/>
    <property type="match status" value="1"/>
</dbReference>
<feature type="domain" description="Peptidase S1" evidence="7">
    <location>
        <begin position="219"/>
        <end position="474"/>
    </location>
</feature>
<dbReference type="PANTHER" id="PTHR24258">
    <property type="entry name" value="SERINE PROTEASE-RELATED"/>
    <property type="match status" value="1"/>
</dbReference>
<gene>
    <name evidence="8" type="ORF">PAPOLLO_LOCUS16666</name>
</gene>
<dbReference type="AlphaFoldDB" id="A0A8S3XCC0"/>
<name>A0A8S3XCC0_PARAO</name>
<reference evidence="8" key="1">
    <citation type="submission" date="2021-04" db="EMBL/GenBank/DDBJ databases">
        <authorList>
            <person name="Tunstrom K."/>
        </authorList>
    </citation>
    <scope>NUCLEOTIDE SEQUENCE</scope>
</reference>
<comment type="caution">
    <text evidence="8">The sequence shown here is derived from an EMBL/GenBank/DDBJ whole genome shotgun (WGS) entry which is preliminary data.</text>
</comment>
<evidence type="ECO:0000256" key="5">
    <source>
        <dbReference type="ARBA" id="ARBA00076468"/>
    </source>
</evidence>
<protein>
    <recommendedName>
        <fullName evidence="4">Phenoloxidase-activating factor 2</fullName>
    </recommendedName>
    <alternativeName>
        <fullName evidence="5">Prophenoloxidase-activating factor II</fullName>
    </alternativeName>
</protein>
<organism evidence="8 9">
    <name type="scientific">Parnassius apollo</name>
    <name type="common">Apollo butterfly</name>
    <name type="synonym">Papilio apollo</name>
    <dbReference type="NCBI Taxonomy" id="110799"/>
    <lineage>
        <taxon>Eukaryota</taxon>
        <taxon>Metazoa</taxon>
        <taxon>Ecdysozoa</taxon>
        <taxon>Arthropoda</taxon>
        <taxon>Hexapoda</taxon>
        <taxon>Insecta</taxon>
        <taxon>Pterygota</taxon>
        <taxon>Neoptera</taxon>
        <taxon>Endopterygota</taxon>
        <taxon>Lepidoptera</taxon>
        <taxon>Glossata</taxon>
        <taxon>Ditrysia</taxon>
        <taxon>Papilionoidea</taxon>
        <taxon>Papilionidae</taxon>
        <taxon>Parnassiinae</taxon>
        <taxon>Parnassini</taxon>
        <taxon>Parnassius</taxon>
        <taxon>Parnassius</taxon>
    </lineage>
</organism>
<evidence type="ECO:0000256" key="4">
    <source>
        <dbReference type="ARBA" id="ARBA00068096"/>
    </source>
</evidence>
<dbReference type="PANTHER" id="PTHR24258:SF129">
    <property type="entry name" value="LP15124P-RELATED"/>
    <property type="match status" value="1"/>
</dbReference>
<evidence type="ECO:0000256" key="1">
    <source>
        <dbReference type="ARBA" id="ARBA00004613"/>
    </source>
</evidence>
<keyword evidence="9" id="KW-1185">Reference proteome</keyword>